<keyword evidence="2" id="KW-0496">Mitochondrion</keyword>
<evidence type="ECO:0000313" key="2">
    <source>
        <dbReference type="EMBL" id="KUM46500.1"/>
    </source>
</evidence>
<keyword evidence="1" id="KW-0812">Transmembrane</keyword>
<dbReference type="AlphaFoldDB" id="A0A101LW95"/>
<accession>A0A101LW95</accession>
<keyword evidence="1" id="KW-0472">Membrane</keyword>
<reference evidence="2" key="1">
    <citation type="journal article" date="2015" name="Genome Biol. Evol.">
        <title>Organellar Genomes of White Spruce (Picea glauca): Assembly and Annotation.</title>
        <authorList>
            <person name="Jackman S.D."/>
            <person name="Warren R.L."/>
            <person name="Gibb E.A."/>
            <person name="Vandervalk B.P."/>
            <person name="Mohamadi H."/>
            <person name="Chu J."/>
            <person name="Raymond A."/>
            <person name="Pleasance S."/>
            <person name="Coope R."/>
            <person name="Wildung M.R."/>
            <person name="Ritland C.E."/>
            <person name="Bousquet J."/>
            <person name="Jones S.J."/>
            <person name="Bohlmann J."/>
            <person name="Birol I."/>
        </authorList>
    </citation>
    <scope>NUCLEOTIDE SEQUENCE [LARGE SCALE GENOMIC DNA]</scope>
    <source>
        <tissue evidence="2">Flushing bud</tissue>
    </source>
</reference>
<geneLocation type="mitochondrion" evidence="2"/>
<keyword evidence="1" id="KW-1133">Transmembrane helix</keyword>
<comment type="caution">
    <text evidence="2">The sequence shown here is derived from an EMBL/GenBank/DDBJ whole genome shotgun (WGS) entry which is preliminary data.</text>
</comment>
<name>A0A101LW95_PICGL</name>
<proteinExistence type="predicted"/>
<dbReference type="EMBL" id="LKAM01000011">
    <property type="protein sequence ID" value="KUM46500.1"/>
    <property type="molecule type" value="Genomic_DNA"/>
</dbReference>
<evidence type="ECO:0000256" key="1">
    <source>
        <dbReference type="SAM" id="Phobius"/>
    </source>
</evidence>
<organism evidence="2">
    <name type="scientific">Picea glauca</name>
    <name type="common">White spruce</name>
    <name type="synonym">Pinus glauca</name>
    <dbReference type="NCBI Taxonomy" id="3330"/>
    <lineage>
        <taxon>Eukaryota</taxon>
        <taxon>Viridiplantae</taxon>
        <taxon>Streptophyta</taxon>
        <taxon>Embryophyta</taxon>
        <taxon>Tracheophyta</taxon>
        <taxon>Spermatophyta</taxon>
        <taxon>Pinopsida</taxon>
        <taxon>Pinidae</taxon>
        <taxon>Conifers I</taxon>
        <taxon>Pinales</taxon>
        <taxon>Pinaceae</taxon>
        <taxon>Picea</taxon>
    </lineage>
</organism>
<protein>
    <submittedName>
        <fullName evidence="2">Uncharacterized protein</fullName>
    </submittedName>
</protein>
<sequence>MLSDQHQENNKSQSYLDLKHTALWYHAAFCPILFIPLVLALVQLLFNSRLPKVPPP</sequence>
<gene>
    <name evidence="2" type="ORF">ABT39_MTgene1601</name>
</gene>
<feature type="transmembrane region" description="Helical" evidence="1">
    <location>
        <begin position="23"/>
        <end position="46"/>
    </location>
</feature>